<evidence type="ECO:0000313" key="1">
    <source>
        <dbReference type="EMBL" id="QEO14542.1"/>
    </source>
</evidence>
<protein>
    <submittedName>
        <fullName evidence="1">Uncharacterized protein</fullName>
    </submittedName>
</protein>
<keyword evidence="2" id="KW-1185">Reference proteome</keyword>
<dbReference type="KEGG" id="ail:FLP10_09010"/>
<reference evidence="1 2" key="1">
    <citation type="submission" date="2019-09" db="EMBL/GenBank/DDBJ databases">
        <title>Genome sequencing of strain KACC 19306.</title>
        <authorList>
            <person name="Heo J."/>
            <person name="Kim S.-J."/>
            <person name="Kim J.-S."/>
            <person name="Hong S.-B."/>
            <person name="Kwon S.-W."/>
        </authorList>
    </citation>
    <scope>NUCLEOTIDE SEQUENCE [LARGE SCALE GENOMIC DNA]</scope>
    <source>
        <strain evidence="1 2">KACC 19306</strain>
    </source>
</reference>
<accession>A0A5C1YID5</accession>
<organism evidence="1 2">
    <name type="scientific">Agromyces intestinalis</name>
    <dbReference type="NCBI Taxonomy" id="2592652"/>
    <lineage>
        <taxon>Bacteria</taxon>
        <taxon>Bacillati</taxon>
        <taxon>Actinomycetota</taxon>
        <taxon>Actinomycetes</taxon>
        <taxon>Micrococcales</taxon>
        <taxon>Microbacteriaceae</taxon>
        <taxon>Agromyces</taxon>
    </lineage>
</organism>
<dbReference type="Proteomes" id="UP000324678">
    <property type="component" value="Chromosome"/>
</dbReference>
<proteinExistence type="predicted"/>
<dbReference type="AlphaFoldDB" id="A0A5C1YID5"/>
<sequence length="270" mass="29308">MALGSGCLGVDARDGRQPVELRDRGVTEVRVVGPSLYHDAVRTLDDERFVAAQDAVAEVLDEFEQDRALPGSLRSADEHHTSVVCRSSGVQHDRAAILLIAEDEVAHEFDDVEPSLGGDCHLDAPGLRVEPEARACTRADHRLGAVRVAHTIRLDREERARALAHVDGLAGRVIGVGRLVALRCAKCGDVERRERFLGRRELFCTEVRAEECERPAEIGSVGELDSKPGGRVDEVEGPAHRIPSASFCCALSRAGRADPTIRDLFMVPSG</sequence>
<gene>
    <name evidence="1" type="ORF">FLP10_09010</name>
</gene>
<name>A0A5C1YID5_9MICO</name>
<evidence type="ECO:0000313" key="2">
    <source>
        <dbReference type="Proteomes" id="UP000324678"/>
    </source>
</evidence>
<dbReference type="EMBL" id="CP043505">
    <property type="protein sequence ID" value="QEO14542.1"/>
    <property type="molecule type" value="Genomic_DNA"/>
</dbReference>